<evidence type="ECO:0000313" key="2">
    <source>
        <dbReference type="EMBL" id="CAF0764181.1"/>
    </source>
</evidence>
<evidence type="ECO:0000256" key="1">
    <source>
        <dbReference type="SAM" id="Coils"/>
    </source>
</evidence>
<comment type="caution">
    <text evidence="2">The sequence shown here is derived from an EMBL/GenBank/DDBJ whole genome shotgun (WGS) entry which is preliminary data.</text>
</comment>
<name>A0A813QA92_9BILA</name>
<protein>
    <submittedName>
        <fullName evidence="2">Uncharacterized protein</fullName>
    </submittedName>
</protein>
<evidence type="ECO:0000313" key="3">
    <source>
        <dbReference type="Proteomes" id="UP000663870"/>
    </source>
</evidence>
<feature type="coiled-coil region" evidence="1">
    <location>
        <begin position="88"/>
        <end position="125"/>
    </location>
</feature>
<accession>A0A813QA92</accession>
<proteinExistence type="predicted"/>
<dbReference type="AlphaFoldDB" id="A0A813QA92"/>
<keyword evidence="1" id="KW-0175">Coiled coil</keyword>
<keyword evidence="3" id="KW-1185">Reference proteome</keyword>
<reference evidence="2" key="1">
    <citation type="submission" date="2021-02" db="EMBL/GenBank/DDBJ databases">
        <authorList>
            <person name="Nowell W R."/>
        </authorList>
    </citation>
    <scope>NUCLEOTIDE SEQUENCE</scope>
</reference>
<organism evidence="2 3">
    <name type="scientific">Rotaria sordida</name>
    <dbReference type="NCBI Taxonomy" id="392033"/>
    <lineage>
        <taxon>Eukaryota</taxon>
        <taxon>Metazoa</taxon>
        <taxon>Spiralia</taxon>
        <taxon>Gnathifera</taxon>
        <taxon>Rotifera</taxon>
        <taxon>Eurotatoria</taxon>
        <taxon>Bdelloidea</taxon>
        <taxon>Philodinida</taxon>
        <taxon>Philodinidae</taxon>
        <taxon>Rotaria</taxon>
    </lineage>
</organism>
<sequence length="168" mass="20770">MTKSNVIRKRNVEDIRRKNVEDNQVFLKMLCITNIRNDFLHSARSILQKQKNTKIPIEHKKNEYPTRYNSKIKSGEISPHVPEWQRQIQNKLLKKERKQQEKEMKQQERLRKQELKKEMFKLKRKKHLRRSKWTLFYKNNVNPYQRIFKPRNIKKDERIQQETIESSE</sequence>
<dbReference type="Proteomes" id="UP000663870">
    <property type="component" value="Unassembled WGS sequence"/>
</dbReference>
<gene>
    <name evidence="2" type="ORF">JXQ802_LOCUS2364</name>
</gene>
<dbReference type="EMBL" id="CAJNOL010000028">
    <property type="protein sequence ID" value="CAF0764181.1"/>
    <property type="molecule type" value="Genomic_DNA"/>
</dbReference>